<dbReference type="EMBL" id="QFZU02000149">
    <property type="protein sequence ID" value="RGA01962.1"/>
    <property type="molecule type" value="Genomic_DNA"/>
</dbReference>
<reference evidence="1 2" key="1">
    <citation type="submission" date="2018-08" db="EMBL/GenBank/DDBJ databases">
        <title>Microbispora. triticiradicis sp. nov., a novel actinomycete isolated from the root of wheat (Triticum aestivum L.)).</title>
        <authorList>
            <person name="Han C."/>
        </authorList>
    </citation>
    <scope>NUCLEOTIDE SEQUENCE [LARGE SCALE GENOMIC DNA]</scope>
    <source>
        <strain evidence="1 2">NEAU-HRDPA2-9</strain>
    </source>
</reference>
<comment type="caution">
    <text evidence="1">The sequence shown here is derived from an EMBL/GenBank/DDBJ whole genome shotgun (WGS) entry which is preliminary data.</text>
</comment>
<evidence type="ECO:0008006" key="3">
    <source>
        <dbReference type="Google" id="ProtNLM"/>
    </source>
</evidence>
<keyword evidence="2" id="KW-1185">Reference proteome</keyword>
<protein>
    <recommendedName>
        <fullName evidence="3">GNAT family N-acetyltransferase</fullName>
    </recommendedName>
</protein>
<accession>A0ABX9LDB5</accession>
<feature type="non-terminal residue" evidence="1">
    <location>
        <position position="63"/>
    </location>
</feature>
<name>A0ABX9LDB5_9ACTN</name>
<dbReference type="Proteomes" id="UP000262538">
    <property type="component" value="Unassembled WGS sequence"/>
</dbReference>
<organism evidence="1 2">
    <name type="scientific">Microbispora triticiradicis</name>
    <dbReference type="NCBI Taxonomy" id="2200763"/>
    <lineage>
        <taxon>Bacteria</taxon>
        <taxon>Bacillati</taxon>
        <taxon>Actinomycetota</taxon>
        <taxon>Actinomycetes</taxon>
        <taxon>Streptosporangiales</taxon>
        <taxon>Streptosporangiaceae</taxon>
        <taxon>Microbispora</taxon>
    </lineage>
</organism>
<sequence>MWVVQRRLADLERFAVRDWDELVGVFGRGGPEGRLAAGPFAAAVRAGAAPVDGAGRRAARSTR</sequence>
<evidence type="ECO:0000313" key="1">
    <source>
        <dbReference type="EMBL" id="RGA01962.1"/>
    </source>
</evidence>
<evidence type="ECO:0000313" key="2">
    <source>
        <dbReference type="Proteomes" id="UP000262538"/>
    </source>
</evidence>
<gene>
    <name evidence="1" type="ORF">DI270_026865</name>
</gene>
<proteinExistence type="predicted"/>